<evidence type="ECO:0000256" key="1">
    <source>
        <dbReference type="SAM" id="Phobius"/>
    </source>
</evidence>
<organism evidence="2">
    <name type="scientific">uncultured Microcoleus sp</name>
    <dbReference type="NCBI Taxonomy" id="259945"/>
    <lineage>
        <taxon>Bacteria</taxon>
        <taxon>Bacillati</taxon>
        <taxon>Cyanobacteriota</taxon>
        <taxon>Cyanophyceae</taxon>
        <taxon>Oscillatoriophycideae</taxon>
        <taxon>Oscillatoriales</taxon>
        <taxon>Microcoleaceae</taxon>
        <taxon>Microcoleus</taxon>
        <taxon>environmental samples</taxon>
    </lineage>
</organism>
<name>A0A6J4P754_9CYAN</name>
<gene>
    <name evidence="2" type="ORF">AVDCRST_MAG84-6471</name>
</gene>
<dbReference type="AlphaFoldDB" id="A0A6J4P754"/>
<evidence type="ECO:0000313" key="2">
    <source>
        <dbReference type="EMBL" id="CAA9408179.1"/>
    </source>
</evidence>
<protein>
    <submittedName>
        <fullName evidence="2">Uncharacterized protein</fullName>
    </submittedName>
</protein>
<keyword evidence="1" id="KW-0472">Membrane</keyword>
<proteinExistence type="predicted"/>
<keyword evidence="1" id="KW-0812">Transmembrane</keyword>
<dbReference type="EMBL" id="CADCTZ010001612">
    <property type="protein sequence ID" value="CAA9408179.1"/>
    <property type="molecule type" value="Genomic_DNA"/>
</dbReference>
<reference evidence="2" key="1">
    <citation type="submission" date="2020-02" db="EMBL/GenBank/DDBJ databases">
        <authorList>
            <person name="Meier V. D."/>
        </authorList>
    </citation>
    <scope>NUCLEOTIDE SEQUENCE</scope>
    <source>
        <strain evidence="2">AVDCRST_MAG84</strain>
    </source>
</reference>
<accession>A0A6J4P754</accession>
<feature type="transmembrane region" description="Helical" evidence="1">
    <location>
        <begin position="12"/>
        <end position="35"/>
    </location>
</feature>
<sequence length="40" mass="4365">MLKTGFPACSTTYQFSCGVGILPALKGLLIMVQYLSENRL</sequence>
<keyword evidence="1" id="KW-1133">Transmembrane helix</keyword>